<gene>
    <name evidence="2" type="ORF">WH159_14800</name>
</gene>
<accession>A0ABU8Q8H4</accession>
<keyword evidence="3" id="KW-1185">Reference proteome</keyword>
<protein>
    <recommendedName>
        <fullName evidence="4">Lipoprotein</fullName>
    </recommendedName>
</protein>
<evidence type="ECO:0008006" key="4">
    <source>
        <dbReference type="Google" id="ProtNLM"/>
    </source>
</evidence>
<organism evidence="2 3">
    <name type="scientific">Sphingomonas molluscorum</name>
    <dbReference type="NCBI Taxonomy" id="418184"/>
    <lineage>
        <taxon>Bacteria</taxon>
        <taxon>Pseudomonadati</taxon>
        <taxon>Pseudomonadota</taxon>
        <taxon>Alphaproteobacteria</taxon>
        <taxon>Sphingomonadales</taxon>
        <taxon>Sphingomonadaceae</taxon>
        <taxon>Sphingomonas</taxon>
    </lineage>
</organism>
<proteinExistence type="predicted"/>
<dbReference type="EMBL" id="JBBGZA010000001">
    <property type="protein sequence ID" value="MEJ5095801.1"/>
    <property type="molecule type" value="Genomic_DNA"/>
</dbReference>
<evidence type="ECO:0000256" key="1">
    <source>
        <dbReference type="SAM" id="MobiDB-lite"/>
    </source>
</evidence>
<reference evidence="2 3" key="1">
    <citation type="submission" date="2023-12" db="EMBL/GenBank/DDBJ databases">
        <title>Gut-associated functions are favored during microbiome assembly across C. elegans life.</title>
        <authorList>
            <person name="Zimmermann J."/>
        </authorList>
    </citation>
    <scope>NUCLEOTIDE SEQUENCE [LARGE SCALE GENOMIC DNA]</scope>
    <source>
        <strain evidence="2 3">JUb134</strain>
    </source>
</reference>
<evidence type="ECO:0000313" key="2">
    <source>
        <dbReference type="EMBL" id="MEJ5095801.1"/>
    </source>
</evidence>
<dbReference type="RefSeq" id="WP_132884304.1">
    <property type="nucleotide sequence ID" value="NZ_JBBGZA010000001.1"/>
</dbReference>
<sequence>MRPWFFAALLLAGCNNSPLPEEDLRPAGEETSAALSPGTTPVRIGEQGPSFAACGIGGDVIAPSIPVRAAPFEEASVTDALEQGRPLFVCTRSIDQRWLGVVVPPAAAPQEGCGVTSPVGGRRPYEGACLSGWVPAAAVRARAR</sequence>
<feature type="region of interest" description="Disordered" evidence="1">
    <location>
        <begin position="21"/>
        <end position="40"/>
    </location>
</feature>
<dbReference type="Proteomes" id="UP001380365">
    <property type="component" value="Unassembled WGS sequence"/>
</dbReference>
<name>A0ABU8Q8H4_9SPHN</name>
<comment type="caution">
    <text evidence="2">The sequence shown here is derived from an EMBL/GenBank/DDBJ whole genome shotgun (WGS) entry which is preliminary data.</text>
</comment>
<evidence type="ECO:0000313" key="3">
    <source>
        <dbReference type="Proteomes" id="UP001380365"/>
    </source>
</evidence>